<dbReference type="AlphaFoldDB" id="A0A6A4X393"/>
<evidence type="ECO:0000256" key="1">
    <source>
        <dbReference type="SAM" id="MobiDB-lite"/>
    </source>
</evidence>
<dbReference type="InterPro" id="IPR001806">
    <property type="entry name" value="Small_GTPase"/>
</dbReference>
<dbReference type="PRINTS" id="PR00449">
    <property type="entry name" value="RASTRNSFRMNG"/>
</dbReference>
<dbReference type="PROSITE" id="PS51419">
    <property type="entry name" value="RAB"/>
    <property type="match status" value="1"/>
</dbReference>
<dbReference type="GO" id="GO:0005525">
    <property type="term" value="F:GTP binding"/>
    <property type="evidence" value="ECO:0007669"/>
    <property type="project" value="InterPro"/>
</dbReference>
<dbReference type="GO" id="GO:0003924">
    <property type="term" value="F:GTPase activity"/>
    <property type="evidence" value="ECO:0007669"/>
    <property type="project" value="InterPro"/>
</dbReference>
<gene>
    <name evidence="3" type="primary">RABL6_1</name>
    <name evidence="2" type="synonym">RABL6_0</name>
    <name evidence="3" type="ORF">FJT64_001814</name>
    <name evidence="2" type="ORF">FJT64_018764</name>
</gene>
<dbReference type="EMBL" id="VIIS01000203">
    <property type="protein sequence ID" value="KAF0311959.1"/>
    <property type="molecule type" value="Genomic_DNA"/>
</dbReference>
<dbReference type="Pfam" id="PF08477">
    <property type="entry name" value="Roc"/>
    <property type="match status" value="1"/>
</dbReference>
<sequence>MFSALKKLAGKNEPPPAVVPGNVQAMSSQLQRKFARGIQYNMKIVIKGDNNVGKTCLFNRLQGKPFSEVYESTPEIQVASIQWSYKATDDVVKVEIWDVVDKAKKKKKMEGLKLENSSAAAPVPEEAALDAEFLDVYKGTHGVVMVLDITKAWTFEYVQRELPRVPGHIPVLVLGNHRDMGHHRQVREDDVRFFAEHAERTGGAAQVRYAESSMRNGFGLKLLHRFLNVPFLTLQRECLLTQLATNERETEATHQELDLYEESEDANYDVFLDHLTNRRRQTADSQAPSQKIPHSQTTTALSSAAGRASAGSPDKRNVDAFVPDGGLDADFLDDTTPQQTPVRGQQQPQQRADSDSDDDDAGGGNPMVAGFQEELDELDLLPSPATRVSAARPAPPDSSDDELPPPAAAAESPGRRRRDARLVASPTPDESVASVTTIESEPELTQRAEPDSGAEAAVKSKKKKKKDKEKDKEVGADFTTCIFIIETAGYCLGHRNSARSRADKSDSPGR</sequence>
<dbReference type="InterPro" id="IPR040385">
    <property type="entry name" value="RABL6"/>
</dbReference>
<dbReference type="GO" id="GO:0005829">
    <property type="term" value="C:cytosol"/>
    <property type="evidence" value="ECO:0007669"/>
    <property type="project" value="TreeGrafter"/>
</dbReference>
<name>A0A6A4X393_AMPAM</name>
<feature type="compositionally biased region" description="Polar residues" evidence="1">
    <location>
        <begin position="283"/>
        <end position="301"/>
    </location>
</feature>
<protein>
    <submittedName>
        <fullName evidence="3">Rab-like protein 6</fullName>
    </submittedName>
</protein>
<dbReference type="Proteomes" id="UP000440578">
    <property type="component" value="Unassembled WGS sequence"/>
</dbReference>
<evidence type="ECO:0000313" key="2">
    <source>
        <dbReference type="EMBL" id="KAF0310175.1"/>
    </source>
</evidence>
<proteinExistence type="predicted"/>
<comment type="caution">
    <text evidence="3">The sequence shown here is derived from an EMBL/GenBank/DDBJ whole genome shotgun (WGS) entry which is preliminary data.</text>
</comment>
<organism evidence="3 4">
    <name type="scientific">Amphibalanus amphitrite</name>
    <name type="common">Striped barnacle</name>
    <name type="synonym">Balanus amphitrite</name>
    <dbReference type="NCBI Taxonomy" id="1232801"/>
    <lineage>
        <taxon>Eukaryota</taxon>
        <taxon>Metazoa</taxon>
        <taxon>Ecdysozoa</taxon>
        <taxon>Arthropoda</taxon>
        <taxon>Crustacea</taxon>
        <taxon>Multicrustacea</taxon>
        <taxon>Cirripedia</taxon>
        <taxon>Thoracica</taxon>
        <taxon>Thoracicalcarea</taxon>
        <taxon>Balanomorpha</taxon>
        <taxon>Balanoidea</taxon>
        <taxon>Balanidae</taxon>
        <taxon>Amphibalaninae</taxon>
        <taxon>Amphibalanus</taxon>
    </lineage>
</organism>
<dbReference type="PANTHER" id="PTHR14932:SF1">
    <property type="entry name" value="RAB-LIKE PROTEIN 6"/>
    <property type="match status" value="1"/>
</dbReference>
<dbReference type="InterPro" id="IPR027417">
    <property type="entry name" value="P-loop_NTPase"/>
</dbReference>
<dbReference type="PANTHER" id="PTHR14932">
    <property type="entry name" value="RAS GTPASE-RELATED"/>
    <property type="match status" value="1"/>
</dbReference>
<dbReference type="SUPFAM" id="SSF52540">
    <property type="entry name" value="P-loop containing nucleoside triphosphate hydrolases"/>
    <property type="match status" value="1"/>
</dbReference>
<dbReference type="EMBL" id="VIIS01000338">
    <property type="protein sequence ID" value="KAF0310175.1"/>
    <property type="molecule type" value="Genomic_DNA"/>
</dbReference>
<evidence type="ECO:0000313" key="4">
    <source>
        <dbReference type="Proteomes" id="UP000440578"/>
    </source>
</evidence>
<dbReference type="Pfam" id="PF00071">
    <property type="entry name" value="Ras"/>
    <property type="match status" value="1"/>
</dbReference>
<accession>A0A6A4X393</accession>
<dbReference type="Gene3D" id="3.40.50.300">
    <property type="entry name" value="P-loop containing nucleotide triphosphate hydrolases"/>
    <property type="match status" value="1"/>
</dbReference>
<evidence type="ECO:0000313" key="3">
    <source>
        <dbReference type="EMBL" id="KAF0311959.1"/>
    </source>
</evidence>
<feature type="compositionally biased region" description="Low complexity" evidence="1">
    <location>
        <begin position="302"/>
        <end position="312"/>
    </location>
</feature>
<dbReference type="SMART" id="SM00175">
    <property type="entry name" value="RAB"/>
    <property type="match status" value="1"/>
</dbReference>
<feature type="compositionally biased region" description="Low complexity" evidence="1">
    <location>
        <begin position="335"/>
        <end position="351"/>
    </location>
</feature>
<dbReference type="OrthoDB" id="207081at2759"/>
<keyword evidence="4" id="KW-1185">Reference proteome</keyword>
<reference evidence="3 4" key="1">
    <citation type="submission" date="2019-07" db="EMBL/GenBank/DDBJ databases">
        <title>Draft genome assembly of a fouling barnacle, Amphibalanus amphitrite (Darwin, 1854): The first reference genome for Thecostraca.</title>
        <authorList>
            <person name="Kim W."/>
        </authorList>
    </citation>
    <scope>NUCLEOTIDE SEQUENCE [LARGE SCALE GENOMIC DNA]</scope>
    <source>
        <strain evidence="3">SNU_AA5</strain>
        <tissue evidence="3">Soma without cirri and trophi</tissue>
    </source>
</reference>
<dbReference type="GO" id="GO:0005634">
    <property type="term" value="C:nucleus"/>
    <property type="evidence" value="ECO:0007669"/>
    <property type="project" value="TreeGrafter"/>
</dbReference>
<feature type="region of interest" description="Disordered" evidence="1">
    <location>
        <begin position="280"/>
        <end position="473"/>
    </location>
</feature>